<dbReference type="RefSeq" id="WP_141286853.1">
    <property type="nucleotide sequence ID" value="NZ_BAAAEW010000042.1"/>
</dbReference>
<reference evidence="3 4" key="1">
    <citation type="journal article" date="2019" name="Int. J. Syst. Evol. Microbiol.">
        <title>The Global Catalogue of Microorganisms (GCM) 10K type strain sequencing project: providing services to taxonomists for standard genome sequencing and annotation.</title>
        <authorList>
            <consortium name="The Broad Institute Genomics Platform"/>
            <consortium name="The Broad Institute Genome Sequencing Center for Infectious Disease"/>
            <person name="Wu L."/>
            <person name="Ma J."/>
        </authorList>
    </citation>
    <scope>NUCLEOTIDE SEQUENCE [LARGE SCALE GENOMIC DNA]</scope>
    <source>
        <strain evidence="3 4">JCM 15503</strain>
    </source>
</reference>
<evidence type="ECO:0000313" key="3">
    <source>
        <dbReference type="EMBL" id="GAA0764614.1"/>
    </source>
</evidence>
<evidence type="ECO:0000313" key="4">
    <source>
        <dbReference type="Proteomes" id="UP001500279"/>
    </source>
</evidence>
<keyword evidence="4" id="KW-1185">Reference proteome</keyword>
<proteinExistence type="predicted"/>
<evidence type="ECO:0000259" key="2">
    <source>
        <dbReference type="Pfam" id="PF14344"/>
    </source>
</evidence>
<evidence type="ECO:0000256" key="1">
    <source>
        <dbReference type="SAM" id="SignalP"/>
    </source>
</evidence>
<dbReference type="Pfam" id="PF14344">
    <property type="entry name" value="DUF4397"/>
    <property type="match status" value="1"/>
</dbReference>
<dbReference type="Proteomes" id="UP001500279">
    <property type="component" value="Unassembled WGS sequence"/>
</dbReference>
<feature type="signal peptide" evidence="1">
    <location>
        <begin position="1"/>
        <end position="18"/>
    </location>
</feature>
<dbReference type="EMBL" id="BAAAEW010000042">
    <property type="protein sequence ID" value="GAA0764614.1"/>
    <property type="molecule type" value="Genomic_DNA"/>
</dbReference>
<name>A0ABN1KFD9_9BURK</name>
<organism evidence="3 4">
    <name type="scientific">Ideonella azotifigens</name>
    <dbReference type="NCBI Taxonomy" id="513160"/>
    <lineage>
        <taxon>Bacteria</taxon>
        <taxon>Pseudomonadati</taxon>
        <taxon>Pseudomonadota</taxon>
        <taxon>Betaproteobacteria</taxon>
        <taxon>Burkholderiales</taxon>
        <taxon>Sphaerotilaceae</taxon>
        <taxon>Ideonella</taxon>
    </lineage>
</organism>
<comment type="caution">
    <text evidence="3">The sequence shown here is derived from an EMBL/GenBank/DDBJ whole genome shotgun (WGS) entry which is preliminary data.</text>
</comment>
<dbReference type="InterPro" id="IPR025510">
    <property type="entry name" value="DUF4397"/>
</dbReference>
<dbReference type="PROSITE" id="PS51257">
    <property type="entry name" value="PROKAR_LIPOPROTEIN"/>
    <property type="match status" value="1"/>
</dbReference>
<protein>
    <submittedName>
        <fullName evidence="3">DUF4397 domain-containing protein</fullName>
    </submittedName>
</protein>
<gene>
    <name evidence="3" type="ORF">GCM10009107_50960</name>
</gene>
<feature type="chain" id="PRO_5047317510" evidence="1">
    <location>
        <begin position="19"/>
        <end position="250"/>
    </location>
</feature>
<feature type="domain" description="DUF4397" evidence="2">
    <location>
        <begin position="35"/>
        <end position="152"/>
    </location>
</feature>
<keyword evidence="1" id="KW-0732">Signal</keyword>
<accession>A0ABN1KFD9</accession>
<sequence length="250" mass="25763">MNFLSKVALFGGTVLALAACGGGDTAESLNIGPGQVRFVNAVPGSPSLALYRKDDMENEAGVQAYEGASKYYDTVNVTSDWSARDAITGTQLGVTSMRVENGTLYTLVALPGSGSAYKLLQISDPYNKPLDSDRARVRIVNGTPEVGSFDVYITAAGADIGSATPAMAGVAGQMPSPASGSDSFMIGDGTYQIRLTGAGSKSVFFSGTFKLGNDDDVLLITLPGAASGEVKILDIPAGKTQSNTEIPNEA</sequence>